<dbReference type="VEuPathDB" id="MicrosporidiaDB:ECU11_1680"/>
<sequence length="153" mass="18107">MHVILNKPVIYGLGLDGELRSPCMMLYRVMDLIVREDTFKLFTNRNGFGIFERLEEPPRMETMEDLEERIKGYFKEVLKATTADSLYFNEAFRMLNFVERIFKELRDLNESAMERSIRGPMDDVIRLYSESLRKFVEGVDIPVLQEHVRFIVS</sequence>
<dbReference type="VEuPathDB" id="MicrosporidiaDB:AEWR_111680"/>
<dbReference type="AlphaFoldDB" id="M1KIE9"/>
<dbReference type="VEuPathDB" id="MicrosporidiaDB:AEWD_111680"/>
<dbReference type="VEuPathDB" id="MicrosporidiaDB:M970_111680"/>
<dbReference type="OMA" id="HVNFVLR"/>
<proteinExistence type="predicted"/>
<protein>
    <submittedName>
        <fullName evidence="1">Uncharacterized protein</fullName>
    </submittedName>
</protein>
<name>M1KIE9_ENCCN</name>
<dbReference type="EMBL" id="KC513604">
    <property type="protein sequence ID" value="AGE94986.1"/>
    <property type="molecule type" value="Genomic_DNA"/>
</dbReference>
<evidence type="ECO:0000313" key="1">
    <source>
        <dbReference type="EMBL" id="AGE94986.1"/>
    </source>
</evidence>
<organism evidence="1">
    <name type="scientific">Encephalitozoon cuniculi</name>
    <name type="common">Microsporidian parasite</name>
    <dbReference type="NCBI Taxonomy" id="6035"/>
    <lineage>
        <taxon>Eukaryota</taxon>
        <taxon>Fungi</taxon>
        <taxon>Fungi incertae sedis</taxon>
        <taxon>Microsporidia</taxon>
        <taxon>Unikaryonidae</taxon>
        <taxon>Encephalitozoon</taxon>
    </lineage>
</organism>
<gene>
    <name evidence="1" type="ORF">ECU11_1680</name>
</gene>
<reference evidence="1" key="1">
    <citation type="journal article" date="2013" name="Eukaryot. Cell">
        <title>Extremely Reduced Levels of Heterozygosity in the Vertebrate Pathogen Encephalitozoon cuniculi.</title>
        <authorList>
            <person name="Selman M."/>
            <person name="Sak B."/>
            <person name="Kvac M."/>
            <person name="Farinelli L."/>
            <person name="Weiss L.M."/>
            <person name="Corradi N."/>
        </authorList>
    </citation>
    <scope>NUCLEOTIDE SEQUENCE</scope>
</reference>
<accession>M1KIE9</accession>
<dbReference type="VEuPathDB" id="MicrosporidiaDB:AEWQ_111680"/>